<feature type="domain" description="Probable transposase IS891/IS1136/IS1341" evidence="8">
    <location>
        <begin position="158"/>
        <end position="255"/>
    </location>
</feature>
<keyword evidence="6" id="KW-0238">DNA-binding</keyword>
<proteinExistence type="inferred from homology"/>
<evidence type="ECO:0000256" key="2">
    <source>
        <dbReference type="ARBA" id="ARBA00011044"/>
    </source>
</evidence>
<name>A0A3N6PHS5_9CYAN</name>
<evidence type="ECO:0000256" key="6">
    <source>
        <dbReference type="ARBA" id="ARBA00023125"/>
    </source>
</evidence>
<dbReference type="Pfam" id="PF12323">
    <property type="entry name" value="HTH_OrfB_IS605"/>
    <property type="match status" value="1"/>
</dbReference>
<dbReference type="PANTHER" id="PTHR30405:SF25">
    <property type="entry name" value="RNA-GUIDED DNA ENDONUCLEASE INSQ-RELATED"/>
    <property type="match status" value="1"/>
</dbReference>
<evidence type="ECO:0000259" key="8">
    <source>
        <dbReference type="Pfam" id="PF01385"/>
    </source>
</evidence>
<evidence type="ECO:0000256" key="7">
    <source>
        <dbReference type="ARBA" id="ARBA00023172"/>
    </source>
</evidence>
<dbReference type="RefSeq" id="WP_124144030.1">
    <property type="nucleotide sequence ID" value="NZ_CAWOKI010000383.1"/>
</dbReference>
<comment type="similarity">
    <text evidence="1">In the C-terminal section; belongs to the transposase 35 family.</text>
</comment>
<evidence type="ECO:0000259" key="9">
    <source>
        <dbReference type="Pfam" id="PF07282"/>
    </source>
</evidence>
<dbReference type="AlphaFoldDB" id="A0A3N6PHS5"/>
<comment type="caution">
    <text evidence="11">The sequence shown here is derived from an EMBL/GenBank/DDBJ whole genome shotgun (WGS) entry which is preliminary data.</text>
</comment>
<reference evidence="11 12" key="1">
    <citation type="journal article" date="2018" name="ACS Chem. Biol.">
        <title>Ketoreductase domain dysfunction expands chemodiversity: malyngamide biosynthesis in the cyanobacterium Okeania hirsuta.</title>
        <authorList>
            <person name="Moss N.A."/>
            <person name="Leao T."/>
            <person name="Rankin M."/>
            <person name="McCullough T.M."/>
            <person name="Qu P."/>
            <person name="Korobeynikov A."/>
            <person name="Smith J.L."/>
            <person name="Gerwick L."/>
            <person name="Gerwick W.H."/>
        </authorList>
    </citation>
    <scope>NUCLEOTIDE SEQUENCE [LARGE SCALE GENOMIC DNA]</scope>
    <source>
        <strain evidence="11 12">PAB10Feb10-1</strain>
    </source>
</reference>
<evidence type="ECO:0000256" key="5">
    <source>
        <dbReference type="ARBA" id="ARBA00022833"/>
    </source>
</evidence>
<dbReference type="Pfam" id="PF07282">
    <property type="entry name" value="Cas12f1-like_TNB"/>
    <property type="match status" value="1"/>
</dbReference>
<evidence type="ECO:0000259" key="10">
    <source>
        <dbReference type="Pfam" id="PF12323"/>
    </source>
</evidence>
<dbReference type="InterPro" id="IPR021027">
    <property type="entry name" value="Transposase_put_HTH"/>
</dbReference>
<comment type="similarity">
    <text evidence="2">In the N-terminal section; belongs to the transposase 2 family.</text>
</comment>
<evidence type="ECO:0000313" key="12">
    <source>
        <dbReference type="Proteomes" id="UP000269154"/>
    </source>
</evidence>
<feature type="domain" description="Transposase putative helix-turn-helix" evidence="10">
    <location>
        <begin position="1"/>
        <end position="46"/>
    </location>
</feature>
<dbReference type="NCBIfam" id="NF040570">
    <property type="entry name" value="guided_TnpB"/>
    <property type="match status" value="1"/>
</dbReference>
<dbReference type="Pfam" id="PF01385">
    <property type="entry name" value="OrfB_IS605"/>
    <property type="match status" value="1"/>
</dbReference>
<keyword evidence="3" id="KW-0815">Transposition</keyword>
<dbReference type="OrthoDB" id="443538at2"/>
<protein>
    <submittedName>
        <fullName evidence="11">Transposase</fullName>
    </submittedName>
</protein>
<keyword evidence="5" id="KW-0862">Zinc</keyword>
<dbReference type="EMBL" id="RCBY01000008">
    <property type="protein sequence ID" value="RQH55371.1"/>
    <property type="molecule type" value="Genomic_DNA"/>
</dbReference>
<evidence type="ECO:0000256" key="1">
    <source>
        <dbReference type="ARBA" id="ARBA00008761"/>
    </source>
</evidence>
<dbReference type="PANTHER" id="PTHR30405">
    <property type="entry name" value="TRANSPOSASE"/>
    <property type="match status" value="1"/>
</dbReference>
<keyword evidence="12" id="KW-1185">Reference proteome</keyword>
<dbReference type="InterPro" id="IPR001959">
    <property type="entry name" value="Transposase"/>
</dbReference>
<evidence type="ECO:0000313" key="11">
    <source>
        <dbReference type="EMBL" id="RQH55371.1"/>
    </source>
</evidence>
<dbReference type="GO" id="GO:0046872">
    <property type="term" value="F:metal ion binding"/>
    <property type="evidence" value="ECO:0007669"/>
    <property type="project" value="UniProtKB-KW"/>
</dbReference>
<dbReference type="GO" id="GO:0003677">
    <property type="term" value="F:DNA binding"/>
    <property type="evidence" value="ECO:0007669"/>
    <property type="project" value="UniProtKB-KW"/>
</dbReference>
<dbReference type="GO" id="GO:0006310">
    <property type="term" value="P:DNA recombination"/>
    <property type="evidence" value="ECO:0007669"/>
    <property type="project" value="UniProtKB-KW"/>
</dbReference>
<keyword evidence="7" id="KW-0233">DNA recombination</keyword>
<evidence type="ECO:0000256" key="3">
    <source>
        <dbReference type="ARBA" id="ARBA00022578"/>
    </source>
</evidence>
<feature type="domain" description="Cas12f1-like TNB" evidence="9">
    <location>
        <begin position="314"/>
        <end position="381"/>
    </location>
</feature>
<dbReference type="InterPro" id="IPR051399">
    <property type="entry name" value="RNA-guided_DNA_endo/Transpos"/>
</dbReference>
<gene>
    <name evidence="11" type="ORF">D5R40_02790</name>
</gene>
<keyword evidence="4" id="KW-0479">Metal-binding</keyword>
<dbReference type="InterPro" id="IPR010095">
    <property type="entry name" value="Cas12f1-like_TNB"/>
</dbReference>
<dbReference type="GO" id="GO:0032196">
    <property type="term" value="P:transposition"/>
    <property type="evidence" value="ECO:0007669"/>
    <property type="project" value="UniProtKB-KW"/>
</dbReference>
<dbReference type="Proteomes" id="UP000269154">
    <property type="component" value="Unassembled WGS sequence"/>
</dbReference>
<organism evidence="11 12">
    <name type="scientific">Okeania hirsuta</name>
    <dbReference type="NCBI Taxonomy" id="1458930"/>
    <lineage>
        <taxon>Bacteria</taxon>
        <taxon>Bacillati</taxon>
        <taxon>Cyanobacteriota</taxon>
        <taxon>Cyanophyceae</taxon>
        <taxon>Oscillatoriophycideae</taxon>
        <taxon>Oscillatoriales</taxon>
        <taxon>Microcoleaceae</taxon>
        <taxon>Okeania</taxon>
    </lineage>
</organism>
<evidence type="ECO:0000256" key="4">
    <source>
        <dbReference type="ARBA" id="ARBA00022723"/>
    </source>
</evidence>
<accession>A0A3N6PHS5</accession>
<sequence>MYQAYKYRIYPTSEQQLALAKSFGCCRWFWNYSLNLCHETYKNTGKSLSRAAIQKMLPQLKKEHEWLKTDTYSQCLQVVALNLSTAYKNFFDRQAKLPKFKSKKGRQSITYPQNVEFQDNYIKLPKIGLVYYRRHRDFSGEIKTVTVSVNPDGKYFVSVLVEDDLVNPEKLAEGKAIGIDLGLTHFCITSDGSKYQNPKNIAKYTLNLKRKQQKLARKQKGSNTRNKARIKIAKLQGKIARCREDFLHKLSRAAVATTGGTPATRCLKIVNENQVIAVENLAIKKRCDPTSAKDALGSAPRHNNLAASIGDGAWGMFETMLSYKAEREGRIYIEVDRFLPYSQTCNICLNQVGSLSLNVKNWTCEHCHTTHNREINAAINIKNEALRILRVRNLPLHDKCQMHSKQELGISSTANLRECKSPGKTSVLLDAIPSEDGNLSYSNSYSIG</sequence>